<gene>
    <name evidence="8" type="ORF">J2Z66_006811</name>
</gene>
<keyword evidence="4" id="KW-0238">DNA-binding</keyword>
<reference evidence="8 9" key="1">
    <citation type="submission" date="2021-03" db="EMBL/GenBank/DDBJ databases">
        <title>Genomic Encyclopedia of Type Strains, Phase IV (KMG-IV): sequencing the most valuable type-strain genomes for metagenomic binning, comparative biology and taxonomic classification.</title>
        <authorList>
            <person name="Goeker M."/>
        </authorList>
    </citation>
    <scope>NUCLEOTIDE SEQUENCE [LARGE SCALE GENOMIC DNA]</scope>
    <source>
        <strain evidence="8 9">DSM 26048</strain>
    </source>
</reference>
<dbReference type="Gene3D" id="1.10.10.10">
    <property type="entry name" value="Winged helix-like DNA-binding domain superfamily/Winged helix DNA-binding domain"/>
    <property type="match status" value="1"/>
</dbReference>
<comment type="similarity">
    <text evidence="1">Belongs to the sigma-70 factor family. ECF subfamily.</text>
</comment>
<dbReference type="SUPFAM" id="SSF88946">
    <property type="entry name" value="Sigma2 domain of RNA polymerase sigma factors"/>
    <property type="match status" value="1"/>
</dbReference>
<organism evidence="8 9">
    <name type="scientific">Paenibacillus eucommiae</name>
    <dbReference type="NCBI Taxonomy" id="1355755"/>
    <lineage>
        <taxon>Bacteria</taxon>
        <taxon>Bacillati</taxon>
        <taxon>Bacillota</taxon>
        <taxon>Bacilli</taxon>
        <taxon>Bacillales</taxon>
        <taxon>Paenibacillaceae</taxon>
        <taxon>Paenibacillus</taxon>
    </lineage>
</organism>
<dbReference type="Gene3D" id="1.10.1740.10">
    <property type="match status" value="1"/>
</dbReference>
<comment type="caution">
    <text evidence="8">The sequence shown here is derived from an EMBL/GenBank/DDBJ whole genome shotgun (WGS) entry which is preliminary data.</text>
</comment>
<dbReference type="SUPFAM" id="SSF88659">
    <property type="entry name" value="Sigma3 and sigma4 domains of RNA polymerase sigma factors"/>
    <property type="match status" value="1"/>
</dbReference>
<accession>A0ABS4J5P0</accession>
<evidence type="ECO:0000256" key="2">
    <source>
        <dbReference type="ARBA" id="ARBA00023015"/>
    </source>
</evidence>
<keyword evidence="5" id="KW-0804">Transcription</keyword>
<feature type="domain" description="RNA polymerase sigma-70 region 2" evidence="6">
    <location>
        <begin position="22"/>
        <end position="87"/>
    </location>
</feature>
<feature type="domain" description="RNA polymerase sigma factor 70 region 4 type 2" evidence="7">
    <location>
        <begin position="121"/>
        <end position="172"/>
    </location>
</feature>
<evidence type="ECO:0000259" key="6">
    <source>
        <dbReference type="Pfam" id="PF04542"/>
    </source>
</evidence>
<evidence type="ECO:0000256" key="5">
    <source>
        <dbReference type="ARBA" id="ARBA00023163"/>
    </source>
</evidence>
<sequence>MQSDEELIKELQQNIQSSMEVLIKRHYKMVFAYIYRYSGDYHTSYDLTQETFIKMVRSIDSLTQYESFKHWLLKIALNTCRDYVKSRGYRNGQASSEWNEAIADSSAQLVDMFEKKVETAAVKAALLELPPYQRETIILRFYQDLKIKEIADLSAVGEPTVKSRIKQGLSKLKAIMERSVTDDRKKHRK</sequence>
<evidence type="ECO:0000313" key="9">
    <source>
        <dbReference type="Proteomes" id="UP001519287"/>
    </source>
</evidence>
<evidence type="ECO:0000313" key="8">
    <source>
        <dbReference type="EMBL" id="MBP1995169.1"/>
    </source>
</evidence>
<proteinExistence type="inferred from homology"/>
<evidence type="ECO:0000259" key="7">
    <source>
        <dbReference type="Pfam" id="PF08281"/>
    </source>
</evidence>
<evidence type="ECO:0000256" key="1">
    <source>
        <dbReference type="ARBA" id="ARBA00010641"/>
    </source>
</evidence>
<dbReference type="PANTHER" id="PTHR43133">
    <property type="entry name" value="RNA POLYMERASE ECF-TYPE SIGMA FACTO"/>
    <property type="match status" value="1"/>
</dbReference>
<dbReference type="CDD" id="cd06171">
    <property type="entry name" value="Sigma70_r4"/>
    <property type="match status" value="1"/>
</dbReference>
<keyword evidence="9" id="KW-1185">Reference proteome</keyword>
<keyword evidence="2" id="KW-0805">Transcription regulation</keyword>
<dbReference type="Proteomes" id="UP001519287">
    <property type="component" value="Unassembled WGS sequence"/>
</dbReference>
<dbReference type="PANTHER" id="PTHR43133:SF8">
    <property type="entry name" value="RNA POLYMERASE SIGMA FACTOR HI_1459-RELATED"/>
    <property type="match status" value="1"/>
</dbReference>
<dbReference type="InterPro" id="IPR013324">
    <property type="entry name" value="RNA_pol_sigma_r3/r4-like"/>
</dbReference>
<dbReference type="InterPro" id="IPR014284">
    <property type="entry name" value="RNA_pol_sigma-70_dom"/>
</dbReference>
<dbReference type="InterPro" id="IPR007627">
    <property type="entry name" value="RNA_pol_sigma70_r2"/>
</dbReference>
<dbReference type="InterPro" id="IPR013325">
    <property type="entry name" value="RNA_pol_sigma_r2"/>
</dbReference>
<dbReference type="InterPro" id="IPR013249">
    <property type="entry name" value="RNA_pol_sigma70_r4_t2"/>
</dbReference>
<dbReference type="InterPro" id="IPR036388">
    <property type="entry name" value="WH-like_DNA-bd_sf"/>
</dbReference>
<dbReference type="NCBIfam" id="TIGR02937">
    <property type="entry name" value="sigma70-ECF"/>
    <property type="match status" value="1"/>
</dbReference>
<evidence type="ECO:0000256" key="4">
    <source>
        <dbReference type="ARBA" id="ARBA00023125"/>
    </source>
</evidence>
<dbReference type="Pfam" id="PF08281">
    <property type="entry name" value="Sigma70_r4_2"/>
    <property type="match status" value="1"/>
</dbReference>
<dbReference type="EMBL" id="JAGGLB010000031">
    <property type="protein sequence ID" value="MBP1995169.1"/>
    <property type="molecule type" value="Genomic_DNA"/>
</dbReference>
<name>A0ABS4J5P0_9BACL</name>
<dbReference type="RefSeq" id="WP_209976982.1">
    <property type="nucleotide sequence ID" value="NZ_JAGGLB010000031.1"/>
</dbReference>
<dbReference type="Pfam" id="PF04542">
    <property type="entry name" value="Sigma70_r2"/>
    <property type="match status" value="1"/>
</dbReference>
<evidence type="ECO:0000256" key="3">
    <source>
        <dbReference type="ARBA" id="ARBA00023082"/>
    </source>
</evidence>
<keyword evidence="3" id="KW-0731">Sigma factor</keyword>
<protein>
    <submittedName>
        <fullName evidence="8">RNA polymerase sigma-70 factor (ECF subfamily)</fullName>
    </submittedName>
</protein>
<dbReference type="InterPro" id="IPR039425">
    <property type="entry name" value="RNA_pol_sigma-70-like"/>
</dbReference>